<organism evidence="2 3">
    <name type="scientific">Butyribacter intestini</name>
    <dbReference type="NCBI Taxonomy" id="1703332"/>
    <lineage>
        <taxon>Bacteria</taxon>
        <taxon>Bacillati</taxon>
        <taxon>Bacillota</taxon>
        <taxon>Clostridia</taxon>
        <taxon>Lachnospirales</taxon>
        <taxon>Lachnospiraceae</taxon>
        <taxon>Butyribacter</taxon>
    </lineage>
</organism>
<evidence type="ECO:0000313" key="2">
    <source>
        <dbReference type="EMBL" id="KQC85142.1"/>
    </source>
</evidence>
<reference evidence="2 3" key="1">
    <citation type="submission" date="2015-10" db="EMBL/GenBank/DDBJ databases">
        <title>Butyribacter intestini gen. nov., sp. nov., a butyric acid-producing bacterium of the family Lachnospiraceae isolated from the human faeces.</title>
        <authorList>
            <person name="Zou Y."/>
            <person name="Xue W."/>
            <person name="Luo G."/>
            <person name="Lv M."/>
        </authorList>
    </citation>
    <scope>NUCLEOTIDE SEQUENCE [LARGE SCALE GENOMIC DNA]</scope>
    <source>
        <strain evidence="2 3">TF01-11</strain>
    </source>
</reference>
<keyword evidence="1" id="KW-0812">Transmembrane</keyword>
<sequence>MVRSGNKNGFKGSDEIIRKAFKIYSEKDLENSMRDFDFEYNDDKIFEDKIYSVISRLPIKNPRSKAHIICIAVVCFVLIAGLAIGYIYMGSQKQTGETSVLESVCSTARERYALRQDYIMMGDDDADLGINTKEEQQWHYYNQQNTAVCVDTKSYSENGYLYSLYQLNEDEEKKITQKGIELKKADKTKKLTPFLGNAPKGSKYSVGSIYFIGGRNSRKFILYKDRSDAMYIGKCVGIESLKEHSIKDRKKSGAKSGISPEEYFKEIMDIKDGSAIREIMLERFKAKSKENPDKRLAVWADEKSGNEFYKLLTKGNYFELRDMYKQKFVMTAKENPDKCYYLTVENNAGELCVFGIILDENNIDVYIEPEHKAGVYLKLSDKNAAALKKIIKKNYNSFTI</sequence>
<dbReference type="RefSeq" id="WP_055944720.1">
    <property type="nucleotide sequence ID" value="NZ_LLKB01000005.1"/>
</dbReference>
<protein>
    <recommendedName>
        <fullName evidence="4">DUF4825 domain-containing protein</fullName>
    </recommendedName>
</protein>
<dbReference type="EMBL" id="LLKB01000005">
    <property type="protein sequence ID" value="KQC85142.1"/>
    <property type="molecule type" value="Genomic_DNA"/>
</dbReference>
<dbReference type="AlphaFoldDB" id="A0AAW3JQN0"/>
<dbReference type="Proteomes" id="UP000050833">
    <property type="component" value="Unassembled WGS sequence"/>
</dbReference>
<evidence type="ECO:0000256" key="1">
    <source>
        <dbReference type="SAM" id="Phobius"/>
    </source>
</evidence>
<name>A0AAW3JQN0_9FIRM</name>
<feature type="transmembrane region" description="Helical" evidence="1">
    <location>
        <begin position="66"/>
        <end position="89"/>
    </location>
</feature>
<accession>A0AAW3JQN0</accession>
<proteinExistence type="predicted"/>
<keyword evidence="1" id="KW-1133">Transmembrane helix</keyword>
<comment type="caution">
    <text evidence="2">The sequence shown here is derived from an EMBL/GenBank/DDBJ whole genome shotgun (WGS) entry which is preliminary data.</text>
</comment>
<keyword evidence="3" id="KW-1185">Reference proteome</keyword>
<evidence type="ECO:0000313" key="3">
    <source>
        <dbReference type="Proteomes" id="UP000050833"/>
    </source>
</evidence>
<keyword evidence="1" id="KW-0472">Membrane</keyword>
<evidence type="ECO:0008006" key="4">
    <source>
        <dbReference type="Google" id="ProtNLM"/>
    </source>
</evidence>
<gene>
    <name evidence="2" type="ORF">APZ18_10595</name>
</gene>